<dbReference type="Gene3D" id="3.30.505.10">
    <property type="entry name" value="SH2 domain"/>
    <property type="match status" value="1"/>
</dbReference>
<dbReference type="Proteomes" id="UP000004810">
    <property type="component" value="Unassembled WGS sequence"/>
</dbReference>
<evidence type="ECO:0000313" key="2">
    <source>
        <dbReference type="Proteomes" id="UP000004810"/>
    </source>
</evidence>
<gene>
    <name evidence="1" type="ORF">WUBG_04550</name>
</gene>
<evidence type="ECO:0008006" key="3">
    <source>
        <dbReference type="Google" id="ProtNLM"/>
    </source>
</evidence>
<name>J9BBP3_WUCBA</name>
<dbReference type="InterPro" id="IPR036860">
    <property type="entry name" value="SH2_dom_sf"/>
</dbReference>
<feature type="non-terminal residue" evidence="1">
    <location>
        <position position="1"/>
    </location>
</feature>
<dbReference type="EMBL" id="ADBV01001569">
    <property type="protein sequence ID" value="EJW84540.1"/>
    <property type="molecule type" value="Genomic_DNA"/>
</dbReference>
<dbReference type="SUPFAM" id="SSF55550">
    <property type="entry name" value="SH2 domain"/>
    <property type="match status" value="1"/>
</dbReference>
<proteinExistence type="predicted"/>
<sequence length="73" mass="8464">QISLGTIVMPTYDISRPSQEAILRLESWYHGLLTRLRSECLVRSEGDFLISFKRDLSLWLVYVKILSSCMDVN</sequence>
<comment type="caution">
    <text evidence="1">The sequence shown here is derived from an EMBL/GenBank/DDBJ whole genome shotgun (WGS) entry which is preliminary data.</text>
</comment>
<protein>
    <recommendedName>
        <fullName evidence="3">SH2 domain-containing protein</fullName>
    </recommendedName>
</protein>
<accession>J9BBP3</accession>
<dbReference type="AlphaFoldDB" id="J9BBP3"/>
<evidence type="ECO:0000313" key="1">
    <source>
        <dbReference type="EMBL" id="EJW84540.1"/>
    </source>
</evidence>
<organism evidence="1 2">
    <name type="scientific">Wuchereria bancrofti</name>
    <dbReference type="NCBI Taxonomy" id="6293"/>
    <lineage>
        <taxon>Eukaryota</taxon>
        <taxon>Metazoa</taxon>
        <taxon>Ecdysozoa</taxon>
        <taxon>Nematoda</taxon>
        <taxon>Chromadorea</taxon>
        <taxon>Rhabditida</taxon>
        <taxon>Spirurina</taxon>
        <taxon>Spiruromorpha</taxon>
        <taxon>Filarioidea</taxon>
        <taxon>Onchocercidae</taxon>
        <taxon>Wuchereria</taxon>
    </lineage>
</organism>
<reference evidence="2" key="1">
    <citation type="submission" date="2012-08" db="EMBL/GenBank/DDBJ databases">
        <title>The Genome Sequence of Wuchereria bancrofti.</title>
        <authorList>
            <person name="Nutman T.B."/>
            <person name="Fink D.L."/>
            <person name="Russ C."/>
            <person name="Young S."/>
            <person name="Zeng Q."/>
            <person name="Koehrsen M."/>
            <person name="Alvarado L."/>
            <person name="Berlin A."/>
            <person name="Chapman S.B."/>
            <person name="Chen Z."/>
            <person name="Freedman E."/>
            <person name="Gellesch M."/>
            <person name="Goldberg J."/>
            <person name="Griggs A."/>
            <person name="Gujja S."/>
            <person name="Heilman E.R."/>
            <person name="Heiman D."/>
            <person name="Hepburn T."/>
            <person name="Howarth C."/>
            <person name="Jen D."/>
            <person name="Larson L."/>
            <person name="Lewis B."/>
            <person name="Mehta T."/>
            <person name="Park D."/>
            <person name="Pearson M."/>
            <person name="Roberts A."/>
            <person name="Saif S."/>
            <person name="Shea T."/>
            <person name="Shenoy N."/>
            <person name="Sisk P."/>
            <person name="Stolte C."/>
            <person name="Sykes S."/>
            <person name="Walk T."/>
            <person name="White J."/>
            <person name="Yandava C."/>
            <person name="Haas B."/>
            <person name="Henn M.R."/>
            <person name="Nusbaum C."/>
            <person name="Birren B."/>
        </authorList>
    </citation>
    <scope>NUCLEOTIDE SEQUENCE [LARGE SCALE GENOMIC DNA]</scope>
    <source>
        <strain evidence="2">NA</strain>
    </source>
</reference>